<feature type="region of interest" description="Disordered" evidence="1">
    <location>
        <begin position="1"/>
        <end position="25"/>
    </location>
</feature>
<reference evidence="2" key="1">
    <citation type="submission" date="2020-01" db="EMBL/GenBank/DDBJ databases">
        <authorList>
            <person name="Mishra B."/>
        </authorList>
    </citation>
    <scope>NUCLEOTIDE SEQUENCE [LARGE SCALE GENOMIC DNA]</scope>
</reference>
<evidence type="ECO:0000313" key="2">
    <source>
        <dbReference type="EMBL" id="CAA7049073.1"/>
    </source>
</evidence>
<feature type="compositionally biased region" description="Basic and acidic residues" evidence="1">
    <location>
        <begin position="58"/>
        <end position="67"/>
    </location>
</feature>
<sequence>MSNNSQSMSFQAGQAKGQTQEKASNVMDKACNAAQSAKESITETGQQMKQKAQGATDAIKEKTGMNK</sequence>
<evidence type="ECO:0000256" key="1">
    <source>
        <dbReference type="SAM" id="MobiDB-lite"/>
    </source>
</evidence>
<dbReference type="EMBL" id="CACVBM020001407">
    <property type="protein sequence ID" value="CAA7049073.1"/>
    <property type="molecule type" value="Genomic_DNA"/>
</dbReference>
<feature type="region of interest" description="Disordered" evidence="1">
    <location>
        <begin position="37"/>
        <end position="67"/>
    </location>
</feature>
<dbReference type="PANTHER" id="PTHR34191:SF23">
    <property type="entry name" value="ABA-INDUCIBLE PROTEIN-LIKE"/>
    <property type="match status" value="1"/>
</dbReference>
<dbReference type="PANTHER" id="PTHR34191">
    <property type="entry name" value="LATE EMBRYOGENESIS ABUNDANT PROTEIN (LEA) FAMILY PROTEIN"/>
    <property type="match status" value="1"/>
</dbReference>
<comment type="caution">
    <text evidence="2">The sequence shown here is derived from an EMBL/GenBank/DDBJ whole genome shotgun (WGS) entry which is preliminary data.</text>
</comment>
<keyword evidence="3" id="KW-1185">Reference proteome</keyword>
<dbReference type="InterPro" id="IPR039624">
    <property type="entry name" value="LEA1/2/D7/KIN2"/>
</dbReference>
<evidence type="ECO:0008006" key="4">
    <source>
        <dbReference type="Google" id="ProtNLM"/>
    </source>
</evidence>
<feature type="compositionally biased region" description="Polar residues" evidence="1">
    <location>
        <begin position="37"/>
        <end position="50"/>
    </location>
</feature>
<name>A0A6D2K7M2_9BRAS</name>
<protein>
    <recommendedName>
        <fullName evidence="4">Stress-induced protein KIN2-like</fullName>
    </recommendedName>
</protein>
<accession>A0A6D2K7M2</accession>
<dbReference type="Proteomes" id="UP000467841">
    <property type="component" value="Unassembled WGS sequence"/>
</dbReference>
<gene>
    <name evidence="2" type="ORF">MERR_LOCUS36308</name>
</gene>
<organism evidence="2 3">
    <name type="scientific">Microthlaspi erraticum</name>
    <dbReference type="NCBI Taxonomy" id="1685480"/>
    <lineage>
        <taxon>Eukaryota</taxon>
        <taxon>Viridiplantae</taxon>
        <taxon>Streptophyta</taxon>
        <taxon>Embryophyta</taxon>
        <taxon>Tracheophyta</taxon>
        <taxon>Spermatophyta</taxon>
        <taxon>Magnoliopsida</taxon>
        <taxon>eudicotyledons</taxon>
        <taxon>Gunneridae</taxon>
        <taxon>Pentapetalae</taxon>
        <taxon>rosids</taxon>
        <taxon>malvids</taxon>
        <taxon>Brassicales</taxon>
        <taxon>Brassicaceae</taxon>
        <taxon>Coluteocarpeae</taxon>
        <taxon>Microthlaspi</taxon>
    </lineage>
</organism>
<feature type="compositionally biased region" description="Polar residues" evidence="1">
    <location>
        <begin position="1"/>
        <end position="23"/>
    </location>
</feature>
<proteinExistence type="predicted"/>
<dbReference type="AlphaFoldDB" id="A0A6D2K7M2"/>
<dbReference type="OrthoDB" id="1736743at2759"/>
<evidence type="ECO:0000313" key="3">
    <source>
        <dbReference type="Proteomes" id="UP000467841"/>
    </source>
</evidence>